<dbReference type="InterPro" id="IPR012340">
    <property type="entry name" value="NA-bd_OB-fold"/>
</dbReference>
<sequence length="620" mass="70248">MATPPKGFIDLASAYKTPDQTFVNIIGVVVDLMQPMLTKTGQHTISFRLLDYRLSMAAEGAQGLTCRSFIDDPEHLPKVRNIGDVVLFRNIKMMTFDYSRVAVTNWTTGCIVFPGAAIPDKSFAIAYVNNQKLERLGIPKDVDNFNLQEQDYVIRIKEDMKPRVNQSLGKMATRPLPQDSTTEVSAAKRARTSGGPYGFGPKFSLIEDLRDWQFADLVGFVVKCYPAQYGGCDLYISDYTANEALRPYAAPEQEGEISRERDGDAFGYSEVAMKNWPGPYGHLVMKINVKPPHAAFAANNVKEGNIVHLRNVKRRISPIGGFLEGDMWPDNRDPDQIKIRLVRDTSGPDCQSMIKRKEKYWVTRDTRLLQNAPVQAGVPQKKSKTAKKREKEMEKKERREKAKAKATRTEDHNQHIRCMHEEGLSVMKVKDIIDEENRWHANETPEGLRYPLPFINARYCANVRVVDYQPTALEDFAVLDTGGDSGSHPDLWTLEGSPKYEWAFSLLLEDASSSRESAEENRVWVHVQHDEAQFLLGDVPDPDDLRHRPGLLRQLKEKLFILWGNLEEKGEGDALSNKAFRCCIEEYGIEMDEDISSGHSGAGSCKRWLRMHRMFGVTIS</sequence>
<dbReference type="RefSeq" id="XP_016763431.1">
    <property type="nucleotide sequence ID" value="XM_016904163.1"/>
</dbReference>
<dbReference type="GO" id="GO:0098505">
    <property type="term" value="F:G-rich strand telomeric DNA binding"/>
    <property type="evidence" value="ECO:0007669"/>
    <property type="project" value="TreeGrafter"/>
</dbReference>
<dbReference type="GO" id="GO:0032210">
    <property type="term" value="P:regulation of telomere maintenance via telomerase"/>
    <property type="evidence" value="ECO:0007669"/>
    <property type="project" value="TreeGrafter"/>
</dbReference>
<dbReference type="InterPro" id="IPR028389">
    <property type="entry name" value="POT1"/>
</dbReference>
<dbReference type="HOGENOM" id="CLU_016663_1_0_1"/>
<evidence type="ECO:0000313" key="13">
    <source>
        <dbReference type="Proteomes" id="UP000016931"/>
    </source>
</evidence>
<evidence type="ECO:0000256" key="7">
    <source>
        <dbReference type="ARBA" id="ARBA00023125"/>
    </source>
</evidence>
<dbReference type="eggNOG" id="KOG4757">
    <property type="taxonomic scope" value="Eukaryota"/>
</dbReference>
<dbReference type="OMA" id="WEPHASF"/>
<proteinExistence type="inferred from homology"/>
<organism evidence="12 13">
    <name type="scientific">Sphaerulina musiva (strain SO2202)</name>
    <name type="common">Poplar stem canker fungus</name>
    <name type="synonym">Septoria musiva</name>
    <dbReference type="NCBI Taxonomy" id="692275"/>
    <lineage>
        <taxon>Eukaryota</taxon>
        <taxon>Fungi</taxon>
        <taxon>Dikarya</taxon>
        <taxon>Ascomycota</taxon>
        <taxon>Pezizomycotina</taxon>
        <taxon>Dothideomycetes</taxon>
        <taxon>Dothideomycetidae</taxon>
        <taxon>Mycosphaerellales</taxon>
        <taxon>Mycosphaerellaceae</taxon>
        <taxon>Sphaerulina</taxon>
    </lineage>
</organism>
<keyword evidence="6" id="KW-0779">Telomere</keyword>
<reference evidence="12 13" key="1">
    <citation type="journal article" date="2012" name="PLoS Pathog.">
        <title>Diverse lifestyles and strategies of plant pathogenesis encoded in the genomes of eighteen Dothideomycetes fungi.</title>
        <authorList>
            <person name="Ohm R.A."/>
            <person name="Feau N."/>
            <person name="Henrissat B."/>
            <person name="Schoch C.L."/>
            <person name="Horwitz B.A."/>
            <person name="Barry K.W."/>
            <person name="Condon B.J."/>
            <person name="Copeland A.C."/>
            <person name="Dhillon B."/>
            <person name="Glaser F."/>
            <person name="Hesse C.N."/>
            <person name="Kosti I."/>
            <person name="LaButti K."/>
            <person name="Lindquist E.A."/>
            <person name="Lucas S."/>
            <person name="Salamov A.A."/>
            <person name="Bradshaw R.E."/>
            <person name="Ciuffetti L."/>
            <person name="Hamelin R.C."/>
            <person name="Kema G.H.J."/>
            <person name="Lawrence C."/>
            <person name="Scott J.A."/>
            <person name="Spatafora J.W."/>
            <person name="Turgeon B.G."/>
            <person name="de Wit P.J.G.M."/>
            <person name="Zhong S."/>
            <person name="Goodwin S.B."/>
            <person name="Grigoriev I.V."/>
        </authorList>
    </citation>
    <scope>NUCLEOTIDE SEQUENCE [LARGE SCALE GENOMIC DNA]</scope>
    <source>
        <strain evidence="12 13">SO2202</strain>
    </source>
</reference>
<evidence type="ECO:0000256" key="6">
    <source>
        <dbReference type="ARBA" id="ARBA00022895"/>
    </source>
</evidence>
<evidence type="ECO:0000259" key="11">
    <source>
        <dbReference type="Pfam" id="PF16686"/>
    </source>
</evidence>
<dbReference type="FunFam" id="2.40.50.140:FF:000303">
    <property type="entry name" value="Protection of telomeres protein 1"/>
    <property type="match status" value="1"/>
</dbReference>
<comment type="similarity">
    <text evidence="3">Belongs to the telombin family.</text>
</comment>
<comment type="subcellular location">
    <subcellularLocation>
        <location evidence="2">Chromosome</location>
        <location evidence="2">Telomere</location>
    </subcellularLocation>
    <subcellularLocation>
        <location evidence="1">Nucleus</location>
    </subcellularLocation>
</comment>
<dbReference type="STRING" id="692275.M3DB65"/>
<dbReference type="InterPro" id="IPR011564">
    <property type="entry name" value="Telomer_end-bd_POT1/Cdc13"/>
</dbReference>
<evidence type="ECO:0000256" key="2">
    <source>
        <dbReference type="ARBA" id="ARBA00004574"/>
    </source>
</evidence>
<feature type="domain" description="Telomeric single stranded DNA binding POT1/Cdc13" evidence="10">
    <location>
        <begin position="19"/>
        <end position="115"/>
    </location>
</feature>
<evidence type="ECO:0000256" key="3">
    <source>
        <dbReference type="ARBA" id="ARBA00008442"/>
    </source>
</evidence>
<evidence type="ECO:0000256" key="4">
    <source>
        <dbReference type="ARBA" id="ARBA00015253"/>
    </source>
</evidence>
<keyword evidence="8" id="KW-0539">Nucleus</keyword>
<dbReference type="AlphaFoldDB" id="M3DB65"/>
<dbReference type="Pfam" id="PF16686">
    <property type="entry name" value="POT1PC"/>
    <property type="match status" value="1"/>
</dbReference>
<feature type="region of interest" description="Disordered" evidence="9">
    <location>
        <begin position="375"/>
        <end position="412"/>
    </location>
</feature>
<feature type="domain" description="Protection of telomeres protein 1 ssDNA-binding" evidence="11">
    <location>
        <begin position="205"/>
        <end position="362"/>
    </location>
</feature>
<evidence type="ECO:0000313" key="12">
    <source>
        <dbReference type="EMBL" id="EMF15310.1"/>
    </source>
</evidence>
<keyword evidence="5" id="KW-0158">Chromosome</keyword>
<dbReference type="Proteomes" id="UP000016931">
    <property type="component" value="Unassembled WGS sequence"/>
</dbReference>
<evidence type="ECO:0000256" key="9">
    <source>
        <dbReference type="SAM" id="MobiDB-lite"/>
    </source>
</evidence>
<dbReference type="PANTHER" id="PTHR14513:SF0">
    <property type="entry name" value="PROTECTION OF TELOMERES PROTEIN 1"/>
    <property type="match status" value="1"/>
</dbReference>
<accession>M3DB65</accession>
<dbReference type="Pfam" id="PF02765">
    <property type="entry name" value="POT1"/>
    <property type="match status" value="1"/>
</dbReference>
<keyword evidence="7" id="KW-0238">DNA-binding</keyword>
<dbReference type="GO" id="GO:0016233">
    <property type="term" value="P:telomere capping"/>
    <property type="evidence" value="ECO:0007669"/>
    <property type="project" value="TreeGrafter"/>
</dbReference>
<dbReference type="Gene3D" id="2.40.50.140">
    <property type="entry name" value="Nucleic acid-binding proteins"/>
    <property type="match status" value="2"/>
</dbReference>
<dbReference type="GO" id="GO:0010521">
    <property type="term" value="F:telomerase inhibitor activity"/>
    <property type="evidence" value="ECO:0007669"/>
    <property type="project" value="TreeGrafter"/>
</dbReference>
<name>M3DB65_SPHMS</name>
<dbReference type="GeneID" id="27901300"/>
<evidence type="ECO:0000256" key="8">
    <source>
        <dbReference type="ARBA" id="ARBA00023242"/>
    </source>
</evidence>
<dbReference type="PANTHER" id="PTHR14513">
    <property type="entry name" value="PROTECTION OF TELOMERES 1"/>
    <property type="match status" value="1"/>
</dbReference>
<evidence type="ECO:0000256" key="5">
    <source>
        <dbReference type="ARBA" id="ARBA00022454"/>
    </source>
</evidence>
<dbReference type="OrthoDB" id="2186770at2759"/>
<dbReference type="InterPro" id="IPR032042">
    <property type="entry name" value="POT1PC"/>
</dbReference>
<evidence type="ECO:0000256" key="1">
    <source>
        <dbReference type="ARBA" id="ARBA00004123"/>
    </source>
</evidence>
<keyword evidence="13" id="KW-1185">Reference proteome</keyword>
<dbReference type="SUPFAM" id="SSF50249">
    <property type="entry name" value="Nucleic acid-binding proteins"/>
    <property type="match status" value="2"/>
</dbReference>
<gene>
    <name evidence="12" type="ORF">SEPMUDRAFT_147231</name>
</gene>
<protein>
    <recommendedName>
        <fullName evidence="4">Protection of telomeres protein 1</fullName>
    </recommendedName>
</protein>
<evidence type="ECO:0000259" key="10">
    <source>
        <dbReference type="Pfam" id="PF02765"/>
    </source>
</evidence>
<feature type="compositionally biased region" description="Basic and acidic residues" evidence="9">
    <location>
        <begin position="389"/>
        <end position="400"/>
    </location>
</feature>
<dbReference type="GO" id="GO:0000783">
    <property type="term" value="C:nuclear telomere cap complex"/>
    <property type="evidence" value="ECO:0007669"/>
    <property type="project" value="TreeGrafter"/>
</dbReference>
<dbReference type="EMBL" id="KB456261">
    <property type="protein sequence ID" value="EMF15310.1"/>
    <property type="molecule type" value="Genomic_DNA"/>
</dbReference>